<feature type="transmembrane region" description="Helical" evidence="1">
    <location>
        <begin position="195"/>
        <end position="216"/>
    </location>
</feature>
<evidence type="ECO:0000313" key="2">
    <source>
        <dbReference type="EMBL" id="QEC77413.1"/>
    </source>
</evidence>
<organism evidence="2 3">
    <name type="scientific">Mucilaginibacter ginsenosidivorax</name>
    <dbReference type="NCBI Taxonomy" id="862126"/>
    <lineage>
        <taxon>Bacteria</taxon>
        <taxon>Pseudomonadati</taxon>
        <taxon>Bacteroidota</taxon>
        <taxon>Sphingobacteriia</taxon>
        <taxon>Sphingobacteriales</taxon>
        <taxon>Sphingobacteriaceae</taxon>
        <taxon>Mucilaginibacter</taxon>
    </lineage>
</organism>
<accession>A0A5B8W154</accession>
<proteinExistence type="predicted"/>
<keyword evidence="1" id="KW-0472">Membrane</keyword>
<dbReference type="Proteomes" id="UP000321362">
    <property type="component" value="Chromosome"/>
</dbReference>
<reference evidence="2 3" key="1">
    <citation type="journal article" date="2013" name="J. Microbiol.">
        <title>Mucilaginibacter ginsenosidivorax sp. nov., with ginsenoside converting activity isolated from sediment.</title>
        <authorList>
            <person name="Kim J.K."/>
            <person name="Choi T.E."/>
            <person name="Liu Q.M."/>
            <person name="Park H.Y."/>
            <person name="Yi T.H."/>
            <person name="Yoon M.H."/>
            <person name="Kim S.C."/>
            <person name="Im W.T."/>
        </authorList>
    </citation>
    <scope>NUCLEOTIDE SEQUENCE [LARGE SCALE GENOMIC DNA]</scope>
    <source>
        <strain evidence="2 3">KHI28</strain>
    </source>
</reference>
<feature type="transmembrane region" description="Helical" evidence="1">
    <location>
        <begin position="222"/>
        <end position="240"/>
    </location>
</feature>
<protein>
    <submittedName>
        <fullName evidence="2">DUF393 domain-containing protein</fullName>
    </submittedName>
</protein>
<dbReference type="OrthoDB" id="671850at2"/>
<dbReference type="AlphaFoldDB" id="A0A5B8W154"/>
<dbReference type="RefSeq" id="WP_147055079.1">
    <property type="nucleotide sequence ID" value="NZ_CP042437.1"/>
</dbReference>
<dbReference type="KEGG" id="mgk:FSB76_16225"/>
<feature type="transmembrane region" description="Helical" evidence="1">
    <location>
        <begin position="252"/>
        <end position="271"/>
    </location>
</feature>
<sequence>MKTLNNHMILFDAECPMCSVYTKAFVKTGMLDDGGRAAYQTMPQNACPVYDRQRAVNEIALINLKSGEVTYGIKSLFKILGNAWPIFTPLFAFKPFVWLMSKVYAFISYNRRVIIPPVHEDADFAYKPSFKLHYRIAYLLFTWFCTAFILTRYAHLLVGMVPPGNAYREYLICGGQVFVQAAVISTFAKGKLWTYLGNLMTISFAGSLLLLIPLAVNHWFHPGPLMYTLFFVCVAGLMFLEHIRRTKLLQLGWVMTISWVTYRIVLLILILN</sequence>
<name>A0A5B8W154_9SPHI</name>
<evidence type="ECO:0000256" key="1">
    <source>
        <dbReference type="SAM" id="Phobius"/>
    </source>
</evidence>
<evidence type="ECO:0000313" key="3">
    <source>
        <dbReference type="Proteomes" id="UP000321362"/>
    </source>
</evidence>
<feature type="transmembrane region" description="Helical" evidence="1">
    <location>
        <begin position="136"/>
        <end position="155"/>
    </location>
</feature>
<keyword evidence="3" id="KW-1185">Reference proteome</keyword>
<keyword evidence="1" id="KW-0812">Transmembrane</keyword>
<gene>
    <name evidence="2" type="ORF">FSB76_16225</name>
</gene>
<dbReference type="EMBL" id="CP042437">
    <property type="protein sequence ID" value="QEC77413.1"/>
    <property type="molecule type" value="Genomic_DNA"/>
</dbReference>
<keyword evidence="1" id="KW-1133">Transmembrane helix</keyword>